<organism evidence="1 2">
    <name type="scientific">Gelidibacter salicanalis</name>
    <dbReference type="NCBI Taxonomy" id="291193"/>
    <lineage>
        <taxon>Bacteria</taxon>
        <taxon>Pseudomonadati</taxon>
        <taxon>Bacteroidota</taxon>
        <taxon>Flavobacteriia</taxon>
        <taxon>Flavobacteriales</taxon>
        <taxon>Flavobacteriaceae</taxon>
        <taxon>Gelidibacter</taxon>
    </lineage>
</organism>
<evidence type="ECO:0000313" key="1">
    <source>
        <dbReference type="EMBL" id="MBJ7879938.1"/>
    </source>
</evidence>
<protein>
    <submittedName>
        <fullName evidence="1">Uncharacterized protein</fullName>
    </submittedName>
</protein>
<dbReference type="RefSeq" id="WP_199597526.1">
    <property type="nucleotide sequence ID" value="NZ_JAEHJZ010000007.1"/>
</dbReference>
<proteinExistence type="predicted"/>
<evidence type="ECO:0000313" key="2">
    <source>
        <dbReference type="Proteomes" id="UP000662373"/>
    </source>
</evidence>
<sequence length="109" mass="12497">MEYKKQIGKNIVALLLFVALMLPTAIQFLHIFEGHEHISCTDQVTHLHNSDVKCEIGHYYLVSFNYDIAEYPELFLSAIPLKVEADFASLQFHSFKITNTQLRAPPVFS</sequence>
<dbReference type="Proteomes" id="UP000662373">
    <property type="component" value="Unassembled WGS sequence"/>
</dbReference>
<keyword evidence="2" id="KW-1185">Reference proteome</keyword>
<accession>A0A934KTL1</accession>
<reference evidence="1 2" key="1">
    <citation type="submission" date="2020-09" db="EMBL/GenBank/DDBJ databases">
        <title>Draft genome of Gelidibacter salicanalis PAMC21136.</title>
        <authorList>
            <person name="Park H."/>
        </authorList>
    </citation>
    <scope>NUCLEOTIDE SEQUENCE [LARGE SCALE GENOMIC DNA]</scope>
    <source>
        <strain evidence="1 2">PAMC21136</strain>
    </source>
</reference>
<name>A0A934KTL1_9FLAO</name>
<dbReference type="EMBL" id="JAEHJZ010000007">
    <property type="protein sequence ID" value="MBJ7879938.1"/>
    <property type="molecule type" value="Genomic_DNA"/>
</dbReference>
<comment type="caution">
    <text evidence="1">The sequence shown here is derived from an EMBL/GenBank/DDBJ whole genome shotgun (WGS) entry which is preliminary data.</text>
</comment>
<dbReference type="AlphaFoldDB" id="A0A934KTL1"/>
<gene>
    <name evidence="1" type="ORF">JEM65_04605</name>
</gene>